<dbReference type="Pfam" id="PF03050">
    <property type="entry name" value="DDE_Tnp_IS66"/>
    <property type="match status" value="1"/>
</dbReference>
<dbReference type="PANTHER" id="PTHR33678">
    <property type="entry name" value="BLL1576 PROTEIN"/>
    <property type="match status" value="1"/>
</dbReference>
<dbReference type="AlphaFoldDB" id="A0A6S6TI85"/>
<organism evidence="3">
    <name type="scientific">uncultured Thiotrichaceae bacterium</name>
    <dbReference type="NCBI Taxonomy" id="298394"/>
    <lineage>
        <taxon>Bacteria</taxon>
        <taxon>Pseudomonadati</taxon>
        <taxon>Pseudomonadota</taxon>
        <taxon>Gammaproteobacteria</taxon>
        <taxon>Thiotrichales</taxon>
        <taxon>Thiotrichaceae</taxon>
        <taxon>environmental samples</taxon>
    </lineage>
</organism>
<feature type="compositionally biased region" description="Basic and acidic residues" evidence="1">
    <location>
        <begin position="70"/>
        <end position="92"/>
    </location>
</feature>
<protein>
    <submittedName>
        <fullName evidence="3">Mobile element protein</fullName>
    </submittedName>
</protein>
<sequence length="481" mass="54223">MATLNKQSVRDEIDRVKTEFDQLCQAGKVSGEVKALMSTLLLVVELILSVFLEKTTKKNNKNASIPSSQTDKDETTASEKDSHGKGKQERHSPIQNTRTVETVSVLSVDHCSQCGEDLEATPAEEHERRTVIDIVFEKVVERHDAEIKQCPACQTTTKADFPINCSGPLQYGAGLKAYVINLVVCQMVALGRVQKLVNSMVGIVLAEATILRFILRLHQALESWEQTTIEKLLQAPAIHVDETSLRVDKKNHWIHVYASGEWTLKRLHRKRGLEAIEHINIIPRYGGVIIHDCWASYLSYDHCDHGLCGSHLLRDLTFIIESNGYAWARNMKRLLKDTCVAVAASPDKQLDDKAYANLQKRYRNIMTRGKKQLPPIPPKPKGKRGKIAKSDAHNLWERLEKHEKAVLLFAKKSEVAFTNNRAEQDLRMAKVKQKVSGCFRNSIYAEAYCRISSYLQTMANKGYNPLLAIQMALAGEIERGE</sequence>
<feature type="region of interest" description="Disordered" evidence="1">
    <location>
        <begin position="59"/>
        <end position="99"/>
    </location>
</feature>
<dbReference type="InterPro" id="IPR052344">
    <property type="entry name" value="Transposase-related"/>
</dbReference>
<dbReference type="EMBL" id="CACVAV010000295">
    <property type="protein sequence ID" value="CAA6819015.1"/>
    <property type="molecule type" value="Genomic_DNA"/>
</dbReference>
<evidence type="ECO:0000259" key="2">
    <source>
        <dbReference type="Pfam" id="PF03050"/>
    </source>
</evidence>
<dbReference type="InterPro" id="IPR004291">
    <property type="entry name" value="Transposase_IS66_central"/>
</dbReference>
<dbReference type="NCBIfam" id="NF033517">
    <property type="entry name" value="transpos_IS66"/>
    <property type="match status" value="1"/>
</dbReference>
<gene>
    <name evidence="3" type="ORF">HELGO_WM51193</name>
</gene>
<proteinExistence type="predicted"/>
<dbReference type="PANTHER" id="PTHR33678:SF1">
    <property type="entry name" value="BLL1576 PROTEIN"/>
    <property type="match status" value="1"/>
</dbReference>
<evidence type="ECO:0000256" key="1">
    <source>
        <dbReference type="SAM" id="MobiDB-lite"/>
    </source>
</evidence>
<name>A0A6S6TI85_9GAMM</name>
<accession>A0A6S6TI85</accession>
<reference evidence="3" key="1">
    <citation type="submission" date="2020-01" db="EMBL/GenBank/DDBJ databases">
        <authorList>
            <person name="Meier V. D."/>
            <person name="Meier V D."/>
        </authorList>
    </citation>
    <scope>NUCLEOTIDE SEQUENCE</scope>
    <source>
        <strain evidence="3">HLG_WM_MAG_08</strain>
    </source>
</reference>
<feature type="domain" description="Transposase IS66 central" evidence="2">
    <location>
        <begin position="170"/>
        <end position="442"/>
    </location>
</feature>
<evidence type="ECO:0000313" key="3">
    <source>
        <dbReference type="EMBL" id="CAA6819015.1"/>
    </source>
</evidence>